<dbReference type="Proteomes" id="UP000839852">
    <property type="component" value="Unassembled WGS sequence"/>
</dbReference>
<organism evidence="1">
    <name type="scientific">Salmonella enterica subsp. salamae</name>
    <dbReference type="NCBI Taxonomy" id="59202"/>
    <lineage>
        <taxon>Bacteria</taxon>
        <taxon>Pseudomonadati</taxon>
        <taxon>Pseudomonadota</taxon>
        <taxon>Gammaproteobacteria</taxon>
        <taxon>Enterobacterales</taxon>
        <taxon>Enterobacteriaceae</taxon>
        <taxon>Salmonella</taxon>
    </lineage>
</organism>
<proteinExistence type="predicted"/>
<evidence type="ECO:0000313" key="1">
    <source>
        <dbReference type="EMBL" id="ECE6360382.1"/>
    </source>
</evidence>
<comment type="caution">
    <text evidence="1">The sequence shown here is derived from an EMBL/GenBank/DDBJ whole genome shotgun (WGS) entry which is preliminary data.</text>
</comment>
<dbReference type="EMBL" id="AAIIOQ010000011">
    <property type="protein sequence ID" value="ECE6360382.1"/>
    <property type="molecule type" value="Genomic_DNA"/>
</dbReference>
<reference evidence="1" key="1">
    <citation type="submission" date="2018-06" db="EMBL/GenBank/DDBJ databases">
        <authorList>
            <person name="Ashton P.M."/>
            <person name="Dallman T."/>
            <person name="Nair S."/>
            <person name="De Pinna E."/>
            <person name="Peters T."/>
            <person name="Grant K."/>
        </authorList>
    </citation>
    <scope>NUCLEOTIDE SEQUENCE [LARGE SCALE GENOMIC DNA]</scope>
    <source>
        <strain evidence="1">319688</strain>
    </source>
</reference>
<protein>
    <submittedName>
        <fullName evidence="1">Uncharacterized protein</fullName>
    </submittedName>
</protein>
<accession>A0A5Y2LSV0</accession>
<dbReference type="AlphaFoldDB" id="A0A5Y2LSV0"/>
<sequence>MRMIQLQGHRIGMTKTAIECSKVAGCTQMYFAVVAIGISPDRASVTMAFSTIMLFSNDFPPPDFEYQWAVLPADKIIVIAGNDIVASRFTMSFSDRVRFLLMTP</sequence>
<name>A0A5Y2LSV0_SALER</name>
<gene>
    <name evidence="1" type="ORF">DPA05_11895</name>
</gene>